<gene>
    <name evidence="2" type="ORF">LAUMK13_04864</name>
</gene>
<feature type="domain" description="PE" evidence="1">
    <location>
        <begin position="4"/>
        <end position="42"/>
    </location>
</feature>
<evidence type="ECO:0000313" key="2">
    <source>
        <dbReference type="EMBL" id="VBA44117.1"/>
    </source>
</evidence>
<accession>A0A498QFD1</accession>
<proteinExistence type="predicted"/>
<reference evidence="2 3" key="1">
    <citation type="submission" date="2018-09" db="EMBL/GenBank/DDBJ databases">
        <authorList>
            <person name="Tagini F."/>
        </authorList>
    </citation>
    <scope>NUCLEOTIDE SEQUENCE [LARGE SCALE GENOMIC DNA]</scope>
    <source>
        <strain evidence="2 3">MK13</strain>
    </source>
</reference>
<dbReference type="SUPFAM" id="SSF140459">
    <property type="entry name" value="PE/PPE dimer-like"/>
    <property type="match status" value="1"/>
</dbReference>
<dbReference type="AlphaFoldDB" id="A0A498QFD1"/>
<dbReference type="Gene3D" id="1.10.287.850">
    <property type="entry name" value="HP0062-like domain"/>
    <property type="match status" value="1"/>
</dbReference>
<dbReference type="RefSeq" id="WP_122508839.1">
    <property type="nucleotide sequence ID" value="NZ_UPHQ01000256.1"/>
</dbReference>
<keyword evidence="3" id="KW-1185">Reference proteome</keyword>
<evidence type="ECO:0000313" key="3">
    <source>
        <dbReference type="Proteomes" id="UP000267289"/>
    </source>
</evidence>
<organism evidence="2 3">
    <name type="scientific">Mycobacterium innocens</name>
    <dbReference type="NCBI Taxonomy" id="2341083"/>
    <lineage>
        <taxon>Bacteria</taxon>
        <taxon>Bacillati</taxon>
        <taxon>Actinomycetota</taxon>
        <taxon>Actinomycetes</taxon>
        <taxon>Mycobacteriales</taxon>
        <taxon>Mycobacteriaceae</taxon>
        <taxon>Mycobacterium</taxon>
    </lineage>
</organism>
<dbReference type="EMBL" id="UPHQ01000256">
    <property type="protein sequence ID" value="VBA44117.1"/>
    <property type="molecule type" value="Genomic_DNA"/>
</dbReference>
<dbReference type="InterPro" id="IPR000084">
    <property type="entry name" value="PE-PGRS_N"/>
</dbReference>
<sequence length="44" mass="4211">MSFLLVAPELVSGAASDLAAVGSAVSTANAAAGMTTQFAAAGRR</sequence>
<dbReference type="Pfam" id="PF00934">
    <property type="entry name" value="PE"/>
    <property type="match status" value="1"/>
</dbReference>
<dbReference type="InterPro" id="IPR038332">
    <property type="entry name" value="PPE_sf"/>
</dbReference>
<name>A0A498QFD1_9MYCO</name>
<dbReference type="Proteomes" id="UP000267289">
    <property type="component" value="Unassembled WGS sequence"/>
</dbReference>
<evidence type="ECO:0000259" key="1">
    <source>
        <dbReference type="Pfam" id="PF00934"/>
    </source>
</evidence>
<protein>
    <recommendedName>
        <fullName evidence="1">PE domain-containing protein</fullName>
    </recommendedName>
</protein>